<feature type="non-terminal residue" evidence="2">
    <location>
        <position position="131"/>
    </location>
</feature>
<evidence type="ECO:0000313" key="3">
    <source>
        <dbReference type="Proteomes" id="UP001189429"/>
    </source>
</evidence>
<dbReference type="Proteomes" id="UP001189429">
    <property type="component" value="Unassembled WGS sequence"/>
</dbReference>
<dbReference type="EMBL" id="CAUYUJ010000924">
    <property type="protein sequence ID" value="CAK0793228.1"/>
    <property type="molecule type" value="Genomic_DNA"/>
</dbReference>
<feature type="compositionally biased region" description="Pro residues" evidence="1">
    <location>
        <begin position="19"/>
        <end position="31"/>
    </location>
</feature>
<proteinExistence type="predicted"/>
<sequence length="131" mass="14562">MTRRRAARPRRRLLARPLLEPPPPSGRPRPWPAALRRAPARRAPARPVRAPSSRAARWAVSAAGPIARPAQERADSQHRGAGRRSSGGVSRTRARRLPPRATFPASLPPRGRDDPDVRHLERKSGEQLRRG</sequence>
<organism evidence="2 3">
    <name type="scientific">Prorocentrum cordatum</name>
    <dbReference type="NCBI Taxonomy" id="2364126"/>
    <lineage>
        <taxon>Eukaryota</taxon>
        <taxon>Sar</taxon>
        <taxon>Alveolata</taxon>
        <taxon>Dinophyceae</taxon>
        <taxon>Prorocentrales</taxon>
        <taxon>Prorocentraceae</taxon>
        <taxon>Prorocentrum</taxon>
    </lineage>
</organism>
<reference evidence="2" key="1">
    <citation type="submission" date="2023-10" db="EMBL/GenBank/DDBJ databases">
        <authorList>
            <person name="Chen Y."/>
            <person name="Shah S."/>
            <person name="Dougan E. K."/>
            <person name="Thang M."/>
            <person name="Chan C."/>
        </authorList>
    </citation>
    <scope>NUCLEOTIDE SEQUENCE [LARGE SCALE GENOMIC DNA]</scope>
</reference>
<accession>A0ABN9PJQ6</accession>
<evidence type="ECO:0000256" key="1">
    <source>
        <dbReference type="SAM" id="MobiDB-lite"/>
    </source>
</evidence>
<evidence type="ECO:0000313" key="2">
    <source>
        <dbReference type="EMBL" id="CAK0793228.1"/>
    </source>
</evidence>
<feature type="compositionally biased region" description="Basic residues" evidence="1">
    <location>
        <begin position="1"/>
        <end position="14"/>
    </location>
</feature>
<protein>
    <submittedName>
        <fullName evidence="2">Uncharacterized protein</fullName>
    </submittedName>
</protein>
<feature type="compositionally biased region" description="Low complexity" evidence="1">
    <location>
        <begin position="45"/>
        <end position="63"/>
    </location>
</feature>
<feature type="compositionally biased region" description="Basic and acidic residues" evidence="1">
    <location>
        <begin position="110"/>
        <end position="131"/>
    </location>
</feature>
<comment type="caution">
    <text evidence="2">The sequence shown here is derived from an EMBL/GenBank/DDBJ whole genome shotgun (WGS) entry which is preliminary data.</text>
</comment>
<name>A0ABN9PJQ6_9DINO</name>
<feature type="region of interest" description="Disordered" evidence="1">
    <location>
        <begin position="1"/>
        <end position="131"/>
    </location>
</feature>
<keyword evidence="3" id="KW-1185">Reference proteome</keyword>
<gene>
    <name evidence="2" type="ORF">PCOR1329_LOCUS3598</name>
</gene>